<comment type="caution">
    <text evidence="1">The sequence shown here is derived from an EMBL/GenBank/DDBJ whole genome shotgun (WGS) entry which is preliminary data.</text>
</comment>
<evidence type="ECO:0000313" key="2">
    <source>
        <dbReference type="Proteomes" id="UP000002945"/>
    </source>
</evidence>
<reference evidence="1 2" key="1">
    <citation type="journal article" date="2011" name="J. Bacteriol.">
        <title>Genome sequence of the algicidal bacterium Kordia algicida OT-1.</title>
        <authorList>
            <person name="Lee H.S."/>
            <person name="Kang S.G."/>
            <person name="Kwon K.K."/>
            <person name="Lee J.H."/>
            <person name="Kim S.J."/>
        </authorList>
    </citation>
    <scope>NUCLEOTIDE SEQUENCE [LARGE SCALE GENOMIC DNA]</scope>
    <source>
        <strain evidence="1 2">OT-1</strain>
    </source>
</reference>
<keyword evidence="2" id="KW-1185">Reference proteome</keyword>
<dbReference type="HOGENOM" id="CLU_3062580_0_0_10"/>
<gene>
    <name evidence="1" type="ORF">KAOT1_10441</name>
</gene>
<dbReference type="STRING" id="391587.KAOT1_10441"/>
<dbReference type="AlphaFoldDB" id="A9EB33"/>
<dbReference type="Proteomes" id="UP000002945">
    <property type="component" value="Unassembled WGS sequence"/>
</dbReference>
<dbReference type="EMBL" id="ABIB01000016">
    <property type="protein sequence ID" value="EDP94574.1"/>
    <property type="molecule type" value="Genomic_DNA"/>
</dbReference>
<protein>
    <submittedName>
        <fullName evidence="1">Uncharacterized protein</fullName>
    </submittedName>
</protein>
<proteinExistence type="predicted"/>
<evidence type="ECO:0000313" key="1">
    <source>
        <dbReference type="EMBL" id="EDP94574.1"/>
    </source>
</evidence>
<sequence length="53" mass="5937">MKKRNLKSLQLNKKRVSTLDCSKIIHLVGGGTINQTCEANTRAHGECQFCHPQ</sequence>
<name>A9EB33_9FLAO</name>
<accession>A9EB33</accession>
<dbReference type="RefSeq" id="WP_007094645.1">
    <property type="nucleotide sequence ID" value="NZ_CP142125.1"/>
</dbReference>
<organism evidence="1 2">
    <name type="scientific">Kordia algicida OT-1</name>
    <dbReference type="NCBI Taxonomy" id="391587"/>
    <lineage>
        <taxon>Bacteria</taxon>
        <taxon>Pseudomonadati</taxon>
        <taxon>Bacteroidota</taxon>
        <taxon>Flavobacteriia</taxon>
        <taxon>Flavobacteriales</taxon>
        <taxon>Flavobacteriaceae</taxon>
        <taxon>Kordia</taxon>
    </lineage>
</organism>